<name>A0ABQ4T0N1_9HYPH</name>
<organism evidence="2 3">
    <name type="scientific">Methylobacterium jeotgali</name>
    <dbReference type="NCBI Taxonomy" id="381630"/>
    <lineage>
        <taxon>Bacteria</taxon>
        <taxon>Pseudomonadati</taxon>
        <taxon>Pseudomonadota</taxon>
        <taxon>Alphaproteobacteria</taxon>
        <taxon>Hyphomicrobiales</taxon>
        <taxon>Methylobacteriaceae</taxon>
        <taxon>Methylobacterium</taxon>
    </lineage>
</organism>
<evidence type="ECO:0000313" key="2">
    <source>
        <dbReference type="EMBL" id="GJE08957.1"/>
    </source>
</evidence>
<feature type="region of interest" description="Disordered" evidence="1">
    <location>
        <begin position="420"/>
        <end position="457"/>
    </location>
</feature>
<keyword evidence="3" id="KW-1185">Reference proteome</keyword>
<reference evidence="2" key="1">
    <citation type="journal article" date="2021" name="Front. Microbiol.">
        <title>Comprehensive Comparative Genomics and Phenotyping of Methylobacterium Species.</title>
        <authorList>
            <person name="Alessa O."/>
            <person name="Ogura Y."/>
            <person name="Fujitani Y."/>
            <person name="Takami H."/>
            <person name="Hayashi T."/>
            <person name="Sahin N."/>
            <person name="Tani A."/>
        </authorList>
    </citation>
    <scope>NUCLEOTIDE SEQUENCE</scope>
    <source>
        <strain evidence="2">LMG 23639</strain>
    </source>
</reference>
<comment type="caution">
    <text evidence="2">The sequence shown here is derived from an EMBL/GenBank/DDBJ whole genome shotgun (WGS) entry which is preliminary data.</text>
</comment>
<evidence type="ECO:0000256" key="1">
    <source>
        <dbReference type="SAM" id="MobiDB-lite"/>
    </source>
</evidence>
<proteinExistence type="predicted"/>
<reference evidence="2" key="2">
    <citation type="submission" date="2021-08" db="EMBL/GenBank/DDBJ databases">
        <authorList>
            <person name="Tani A."/>
            <person name="Ola A."/>
            <person name="Ogura Y."/>
            <person name="Katsura K."/>
            <person name="Hayashi T."/>
        </authorList>
    </citation>
    <scope>NUCLEOTIDE SEQUENCE</scope>
    <source>
        <strain evidence="2">LMG 23639</strain>
    </source>
</reference>
<feature type="region of interest" description="Disordered" evidence="1">
    <location>
        <begin position="227"/>
        <end position="270"/>
    </location>
</feature>
<dbReference type="Proteomes" id="UP001055102">
    <property type="component" value="Unassembled WGS sequence"/>
</dbReference>
<feature type="compositionally biased region" description="Low complexity" evidence="1">
    <location>
        <begin position="227"/>
        <end position="241"/>
    </location>
</feature>
<evidence type="ECO:0000313" key="3">
    <source>
        <dbReference type="Proteomes" id="UP001055102"/>
    </source>
</evidence>
<sequence>MHPHLAGLVGTQALGDRPEVGPEGLLREAVADDVGAELHRPGICVAPNAGPRPGDGDVEAEQVALLQPGETLGTDGQDAEELGLDGAPQPAGMRAQARRRDRLALGPGLRLAGGPARVALLAVQRGLGAGEREHSVRERVEVVALHVLPALGPQEADALAALLVRAAGDAVDAGHVADGPVEVHAGPDGGVGGGLGLHALDVGSAGLDGLAPQAADEAAHAGLDAGLEGAAGQPHAPQAAAREQDVGGPRDPGGIHAGEQDAGDLMGRHPVEGRARGDLAVRPHQGIHAREGVGAAALVVALERDVGGGVRGRVLDELARAEMNALGELAVDDDRGVAAGVGGVEGAEVGELGLEGGALLLLAQQRLDVGPVHEDGRGRRDGVGLARGEWHRALLGVAGHHTREPAQCGSRRVLSQAWRFGPEGPRLTPRNLPARDPQTRPARPRGSPPRHAARTGR</sequence>
<dbReference type="EMBL" id="BPQR01000108">
    <property type="protein sequence ID" value="GJE08957.1"/>
    <property type="molecule type" value="Genomic_DNA"/>
</dbReference>
<protein>
    <submittedName>
        <fullName evidence="2">Uncharacterized protein</fullName>
    </submittedName>
</protein>
<gene>
    <name evidence="2" type="ORF">AOPFMNJM_4305</name>
</gene>
<accession>A0ABQ4T0N1</accession>